<feature type="region of interest" description="Disordered" evidence="1">
    <location>
        <begin position="265"/>
        <end position="429"/>
    </location>
</feature>
<keyword evidence="5" id="KW-1185">Reference proteome</keyword>
<feature type="transmembrane region" description="Helical" evidence="2">
    <location>
        <begin position="566"/>
        <end position="586"/>
    </location>
</feature>
<keyword evidence="2" id="KW-1133">Transmembrane helix</keyword>
<evidence type="ECO:0000259" key="3">
    <source>
        <dbReference type="Pfam" id="PF09331"/>
    </source>
</evidence>
<keyword evidence="2" id="KW-0812">Transmembrane</keyword>
<dbReference type="OMA" id="KTHITQE"/>
<dbReference type="Pfam" id="PF09331">
    <property type="entry name" value="DUF1985"/>
    <property type="match status" value="1"/>
</dbReference>
<evidence type="ECO:0000256" key="1">
    <source>
        <dbReference type="SAM" id="MobiDB-lite"/>
    </source>
</evidence>
<feature type="domain" description="DUF1985" evidence="3">
    <location>
        <begin position="5"/>
        <end position="66"/>
    </location>
</feature>
<sequence>MQVEQKDEYKDDDSRLRLGLLLLVEDILCPTSGSMQIRPEVVEMLSDIPMFMEHPWGRESFLLTVGSGKIRGAGQLAQDTLAIQGFAHAMVLVTVCSFPHIIAEPRLGEDLVNEELPIEDIVDDVCARSVKINVVTVQNLELIGQASVRSILCDGSDIPPFPDEVEDMAVAHMWLWSRLFRRLGGGEHGQPVNTDGHGGGGGLGVTVDLSNLVHGLANELEARAGPLLALLKTHITQEMRSLKDEIFARGRISAPYGMADPARGDADILNSGSPITVPRVQTRNPVVSSDTSTGCGGAEQQKHRGGQLGDGTSESAKTTQFSGGNGRGATPHPGGPITNEVAPLDSVDHCPAMGEAREDGGEETSTSDGGHGKNDYGSAKNLEIIPPPNEDTSKEDCSAPPSPAEESEPTSMDVQLQPHSSPIKDGTLLNDRSQSCRLLTPTLPNVPLRGAAVLISIEKGETKGNPNPSEVVQKRTSKRLRILFVPFSPPQPPPKKRPSSSFSTSLLCRWPVQQLKAANAKLMREGNCVQHTKVDAEDNVATVDATKKVEVELINAGEREKILRHYLTISWAGFIIAIAIIASRCLK</sequence>
<organism evidence="4 5">
    <name type="scientific">Brassica campestris</name>
    <name type="common">Field mustard</name>
    <dbReference type="NCBI Taxonomy" id="3711"/>
    <lineage>
        <taxon>Eukaryota</taxon>
        <taxon>Viridiplantae</taxon>
        <taxon>Streptophyta</taxon>
        <taxon>Embryophyta</taxon>
        <taxon>Tracheophyta</taxon>
        <taxon>Spermatophyta</taxon>
        <taxon>Magnoliopsida</taxon>
        <taxon>eudicotyledons</taxon>
        <taxon>Gunneridae</taxon>
        <taxon>Pentapetalae</taxon>
        <taxon>rosids</taxon>
        <taxon>malvids</taxon>
        <taxon>Brassicales</taxon>
        <taxon>Brassicaceae</taxon>
        <taxon>Brassiceae</taxon>
        <taxon>Brassica</taxon>
    </lineage>
</organism>
<dbReference type="Proteomes" id="UP000011750">
    <property type="component" value="Unassembled WGS sequence"/>
</dbReference>
<name>M4FAP0_BRACM</name>
<reference evidence="4" key="3">
    <citation type="submission" date="2023-03" db="UniProtKB">
        <authorList>
            <consortium name="EnsemblPlants"/>
        </authorList>
    </citation>
    <scope>IDENTIFICATION</scope>
    <source>
        <strain evidence="4">cv. Chiifu-401-42</strain>
    </source>
</reference>
<feature type="compositionally biased region" description="Polar residues" evidence="1">
    <location>
        <begin position="410"/>
        <end position="420"/>
    </location>
</feature>
<evidence type="ECO:0000256" key="2">
    <source>
        <dbReference type="SAM" id="Phobius"/>
    </source>
</evidence>
<dbReference type="InterPro" id="IPR015410">
    <property type="entry name" value="DUF1985"/>
</dbReference>
<keyword evidence="2" id="KW-0472">Membrane</keyword>
<proteinExistence type="predicted"/>
<dbReference type="HOGENOM" id="CLU_464921_0_0_1"/>
<feature type="compositionally biased region" description="Polar residues" evidence="1">
    <location>
        <begin position="310"/>
        <end position="322"/>
    </location>
</feature>
<dbReference type="EnsemblPlants" id="Bra038155.1">
    <property type="protein sequence ID" value="Bra038155.1-P"/>
    <property type="gene ID" value="Bra038155"/>
</dbReference>
<accession>M4FAP0</accession>
<feature type="compositionally biased region" description="Polar residues" evidence="1">
    <location>
        <begin position="270"/>
        <end position="293"/>
    </location>
</feature>
<evidence type="ECO:0000313" key="4">
    <source>
        <dbReference type="EnsemblPlants" id="Bra038155.1-P"/>
    </source>
</evidence>
<dbReference type="AlphaFoldDB" id="M4FAP0"/>
<evidence type="ECO:0000313" key="5">
    <source>
        <dbReference type="Proteomes" id="UP000011750"/>
    </source>
</evidence>
<reference evidence="5" key="2">
    <citation type="journal article" date="2018" name="Hortic Res">
        <title>Improved Brassica rapa reference genome by single-molecule sequencing and chromosome conformation capture technologies.</title>
        <authorList>
            <person name="Zhang L."/>
            <person name="Cai X."/>
            <person name="Wu J."/>
            <person name="Liu M."/>
            <person name="Grob S."/>
            <person name="Cheng F."/>
            <person name="Liang J."/>
            <person name="Cai C."/>
            <person name="Liu Z."/>
            <person name="Liu B."/>
            <person name="Wang F."/>
            <person name="Li S."/>
            <person name="Liu F."/>
            <person name="Li X."/>
            <person name="Cheng L."/>
            <person name="Yang W."/>
            <person name="Li M.H."/>
            <person name="Grossniklaus U."/>
            <person name="Zheng H."/>
            <person name="Wang X."/>
        </authorList>
    </citation>
    <scope>NUCLEOTIDE SEQUENCE [LARGE SCALE GENOMIC DNA]</scope>
    <source>
        <strain evidence="5">cv. Chiifu-401-42</strain>
    </source>
</reference>
<dbReference type="InParanoid" id="M4FAP0"/>
<dbReference type="Gramene" id="Bra038155.1">
    <property type="protein sequence ID" value="Bra038155.1-P"/>
    <property type="gene ID" value="Bra038155"/>
</dbReference>
<protein>
    <recommendedName>
        <fullName evidence="3">DUF1985 domain-containing protein</fullName>
    </recommendedName>
</protein>
<reference evidence="5" key="1">
    <citation type="journal article" date="2011" name="Nat. Genet.">
        <title>The genome of the mesopolyploid crop species Brassica rapa.</title>
        <authorList>
            <consortium name="Brassica rapa Genome Sequencing Project Consortium"/>
            <person name="Wang X."/>
            <person name="Wang H."/>
            <person name="Wang J."/>
            <person name="Sun R."/>
            <person name="Wu J."/>
            <person name="Liu S."/>
            <person name="Bai Y."/>
            <person name="Mun J.H."/>
            <person name="Bancroft I."/>
            <person name="Cheng F."/>
            <person name="Huang S."/>
            <person name="Li X."/>
            <person name="Hua W."/>
            <person name="Wang J."/>
            <person name="Wang X."/>
            <person name="Freeling M."/>
            <person name="Pires J.C."/>
            <person name="Paterson A.H."/>
            <person name="Chalhoub B."/>
            <person name="Wang B."/>
            <person name="Hayward A."/>
            <person name="Sharpe A.G."/>
            <person name="Park B.S."/>
            <person name="Weisshaar B."/>
            <person name="Liu B."/>
            <person name="Li B."/>
            <person name="Liu B."/>
            <person name="Tong C."/>
            <person name="Song C."/>
            <person name="Duran C."/>
            <person name="Peng C."/>
            <person name="Geng C."/>
            <person name="Koh C."/>
            <person name="Lin C."/>
            <person name="Edwards D."/>
            <person name="Mu D."/>
            <person name="Shen D."/>
            <person name="Soumpourou E."/>
            <person name="Li F."/>
            <person name="Fraser F."/>
            <person name="Conant G."/>
            <person name="Lassalle G."/>
            <person name="King G.J."/>
            <person name="Bonnema G."/>
            <person name="Tang H."/>
            <person name="Wang H."/>
            <person name="Belcram H."/>
            <person name="Zhou H."/>
            <person name="Hirakawa H."/>
            <person name="Abe H."/>
            <person name="Guo H."/>
            <person name="Wang H."/>
            <person name="Jin H."/>
            <person name="Parkin I.A."/>
            <person name="Batley J."/>
            <person name="Kim J.S."/>
            <person name="Just J."/>
            <person name="Li J."/>
            <person name="Xu J."/>
            <person name="Deng J."/>
            <person name="Kim J.A."/>
            <person name="Li J."/>
            <person name="Yu J."/>
            <person name="Meng J."/>
            <person name="Wang J."/>
            <person name="Min J."/>
            <person name="Poulain J."/>
            <person name="Wang J."/>
            <person name="Hatakeyama K."/>
            <person name="Wu K."/>
            <person name="Wang L."/>
            <person name="Fang L."/>
            <person name="Trick M."/>
            <person name="Links M.G."/>
            <person name="Zhao M."/>
            <person name="Jin M."/>
            <person name="Ramchiary N."/>
            <person name="Drou N."/>
            <person name="Berkman P.J."/>
            <person name="Cai Q."/>
            <person name="Huang Q."/>
            <person name="Li R."/>
            <person name="Tabata S."/>
            <person name="Cheng S."/>
            <person name="Zhang S."/>
            <person name="Zhang S."/>
            <person name="Huang S."/>
            <person name="Sato S."/>
            <person name="Sun S."/>
            <person name="Kwon S.J."/>
            <person name="Choi S.R."/>
            <person name="Lee T.H."/>
            <person name="Fan W."/>
            <person name="Zhao X."/>
            <person name="Tan X."/>
            <person name="Xu X."/>
            <person name="Wang Y."/>
            <person name="Qiu Y."/>
            <person name="Yin Y."/>
            <person name="Li Y."/>
            <person name="Du Y."/>
            <person name="Liao Y."/>
            <person name="Lim Y."/>
            <person name="Narusaka Y."/>
            <person name="Wang Y."/>
            <person name="Wang Z."/>
            <person name="Li Z."/>
            <person name="Wang Z."/>
            <person name="Xiong Z."/>
            <person name="Zhang Z."/>
        </authorList>
    </citation>
    <scope>NUCLEOTIDE SEQUENCE [LARGE SCALE GENOMIC DNA]</scope>
    <source>
        <strain evidence="5">cv. Chiifu-401-42</strain>
    </source>
</reference>